<comment type="caution">
    <text evidence="1">The sequence shown here is derived from an EMBL/GenBank/DDBJ whole genome shotgun (WGS) entry which is preliminary data.</text>
</comment>
<proteinExistence type="predicted"/>
<keyword evidence="2" id="KW-1185">Reference proteome</keyword>
<gene>
    <name evidence="1" type="ORF">BDR25DRAFT_236204</name>
</gene>
<accession>A0ACB6QL17</accession>
<feature type="non-terminal residue" evidence="1">
    <location>
        <position position="1"/>
    </location>
</feature>
<reference evidence="1" key="1">
    <citation type="journal article" date="2020" name="Stud. Mycol.">
        <title>101 Dothideomycetes genomes: a test case for predicting lifestyles and emergence of pathogens.</title>
        <authorList>
            <person name="Haridas S."/>
            <person name="Albert R."/>
            <person name="Binder M."/>
            <person name="Bloem J."/>
            <person name="Labutti K."/>
            <person name="Salamov A."/>
            <person name="Andreopoulos B."/>
            <person name="Baker S."/>
            <person name="Barry K."/>
            <person name="Bills G."/>
            <person name="Bluhm B."/>
            <person name="Cannon C."/>
            <person name="Castanera R."/>
            <person name="Culley D."/>
            <person name="Daum C."/>
            <person name="Ezra D."/>
            <person name="Gonzalez J."/>
            <person name="Henrissat B."/>
            <person name="Kuo A."/>
            <person name="Liang C."/>
            <person name="Lipzen A."/>
            <person name="Lutzoni F."/>
            <person name="Magnuson J."/>
            <person name="Mondo S."/>
            <person name="Nolan M."/>
            <person name="Ohm R."/>
            <person name="Pangilinan J."/>
            <person name="Park H.-J."/>
            <person name="Ramirez L."/>
            <person name="Alfaro M."/>
            <person name="Sun H."/>
            <person name="Tritt A."/>
            <person name="Yoshinaga Y."/>
            <person name="Zwiers L.-H."/>
            <person name="Turgeon B."/>
            <person name="Goodwin S."/>
            <person name="Spatafora J."/>
            <person name="Crous P."/>
            <person name="Grigoriev I."/>
        </authorList>
    </citation>
    <scope>NUCLEOTIDE SEQUENCE</scope>
    <source>
        <strain evidence="1">ATCC 200398</strain>
    </source>
</reference>
<evidence type="ECO:0000313" key="1">
    <source>
        <dbReference type="EMBL" id="KAF2466836.1"/>
    </source>
</evidence>
<protein>
    <submittedName>
        <fullName evidence="1">Uncharacterized protein</fullName>
    </submittedName>
</protein>
<organism evidence="1 2">
    <name type="scientific">Lindgomyces ingoldianus</name>
    <dbReference type="NCBI Taxonomy" id="673940"/>
    <lineage>
        <taxon>Eukaryota</taxon>
        <taxon>Fungi</taxon>
        <taxon>Dikarya</taxon>
        <taxon>Ascomycota</taxon>
        <taxon>Pezizomycotina</taxon>
        <taxon>Dothideomycetes</taxon>
        <taxon>Pleosporomycetidae</taxon>
        <taxon>Pleosporales</taxon>
        <taxon>Lindgomycetaceae</taxon>
        <taxon>Lindgomyces</taxon>
    </lineage>
</organism>
<dbReference type="EMBL" id="MU003523">
    <property type="protein sequence ID" value="KAF2466836.1"/>
    <property type="molecule type" value="Genomic_DNA"/>
</dbReference>
<name>A0ACB6QL17_9PLEO</name>
<dbReference type="Proteomes" id="UP000799755">
    <property type="component" value="Unassembled WGS sequence"/>
</dbReference>
<evidence type="ECO:0000313" key="2">
    <source>
        <dbReference type="Proteomes" id="UP000799755"/>
    </source>
</evidence>
<sequence length="79" mass="8330">HGPMPSVILVFPNTTVGGSSTGTARGRSSFWYGFFDGAVAWLEVVLADGKITRASKQRNPDLLSSMLGVLGTIGITTLF</sequence>